<organism evidence="1 2">
    <name type="scientific">Crotalaria pallida</name>
    <name type="common">Smooth rattlebox</name>
    <name type="synonym">Crotalaria striata</name>
    <dbReference type="NCBI Taxonomy" id="3830"/>
    <lineage>
        <taxon>Eukaryota</taxon>
        <taxon>Viridiplantae</taxon>
        <taxon>Streptophyta</taxon>
        <taxon>Embryophyta</taxon>
        <taxon>Tracheophyta</taxon>
        <taxon>Spermatophyta</taxon>
        <taxon>Magnoliopsida</taxon>
        <taxon>eudicotyledons</taxon>
        <taxon>Gunneridae</taxon>
        <taxon>Pentapetalae</taxon>
        <taxon>rosids</taxon>
        <taxon>fabids</taxon>
        <taxon>Fabales</taxon>
        <taxon>Fabaceae</taxon>
        <taxon>Papilionoideae</taxon>
        <taxon>50 kb inversion clade</taxon>
        <taxon>genistoids sensu lato</taxon>
        <taxon>core genistoids</taxon>
        <taxon>Crotalarieae</taxon>
        <taxon>Crotalaria</taxon>
    </lineage>
</organism>
<keyword evidence="2" id="KW-1185">Reference proteome</keyword>
<proteinExistence type="predicted"/>
<dbReference type="AlphaFoldDB" id="A0AAN9G0B7"/>
<accession>A0AAN9G0B7</accession>
<evidence type="ECO:0000313" key="1">
    <source>
        <dbReference type="EMBL" id="KAK7282198.1"/>
    </source>
</evidence>
<evidence type="ECO:0000313" key="2">
    <source>
        <dbReference type="Proteomes" id="UP001372338"/>
    </source>
</evidence>
<reference evidence="1 2" key="1">
    <citation type="submission" date="2024-01" db="EMBL/GenBank/DDBJ databases">
        <title>The genomes of 5 underutilized Papilionoideae crops provide insights into root nodulation and disease resistanc.</title>
        <authorList>
            <person name="Yuan L."/>
        </authorList>
    </citation>
    <scope>NUCLEOTIDE SEQUENCE [LARGE SCALE GENOMIC DNA]</scope>
    <source>
        <strain evidence="1">ZHUSHIDOU_FW_LH</strain>
        <tissue evidence="1">Leaf</tissue>
    </source>
</reference>
<dbReference type="EMBL" id="JAYWIO010000002">
    <property type="protein sequence ID" value="KAK7282198.1"/>
    <property type="molecule type" value="Genomic_DNA"/>
</dbReference>
<sequence>MGSIRRQVVIGGFASREEGIIQRSHGLSIIWLLPRSVLDVVVRAMVEGESCYKFLVVLWWSWRWRNAVVLESESWCLDQVCFRVNSILSDMINVFSIASPPARAVRKALVDDAAERSFFRL</sequence>
<gene>
    <name evidence="1" type="ORF">RIF29_10803</name>
</gene>
<dbReference type="Proteomes" id="UP001372338">
    <property type="component" value="Unassembled WGS sequence"/>
</dbReference>
<comment type="caution">
    <text evidence="1">The sequence shown here is derived from an EMBL/GenBank/DDBJ whole genome shotgun (WGS) entry which is preliminary data.</text>
</comment>
<name>A0AAN9G0B7_CROPI</name>
<protein>
    <submittedName>
        <fullName evidence="1">Uncharacterized protein</fullName>
    </submittedName>
</protein>